<dbReference type="PATRIC" id="fig|1139219.3.peg.1631"/>
<feature type="domain" description="Bacterial bifunctional deaminase-reductase C-terminal" evidence="1">
    <location>
        <begin position="3"/>
        <end position="166"/>
    </location>
</feature>
<dbReference type="Proteomes" id="UP000014127">
    <property type="component" value="Unassembled WGS sequence"/>
</dbReference>
<gene>
    <name evidence="2" type="ORF">OMK_01671</name>
</gene>
<dbReference type="GO" id="GO:0009231">
    <property type="term" value="P:riboflavin biosynthetic process"/>
    <property type="evidence" value="ECO:0007669"/>
    <property type="project" value="InterPro"/>
</dbReference>
<dbReference type="eggNOG" id="COG0262">
    <property type="taxonomic scope" value="Bacteria"/>
</dbReference>
<dbReference type="RefSeq" id="WP_016172837.1">
    <property type="nucleotide sequence ID" value="NZ_ASWK01000001.1"/>
</dbReference>
<dbReference type="HOGENOM" id="CLU_043966_4_1_9"/>
<dbReference type="InterPro" id="IPR024072">
    <property type="entry name" value="DHFR-like_dom_sf"/>
</dbReference>
<dbReference type="EMBL" id="AHYR01000006">
    <property type="protein sequence ID" value="EOT40756.1"/>
    <property type="molecule type" value="Genomic_DNA"/>
</dbReference>
<comment type="caution">
    <text evidence="2">The sequence shown here is derived from an EMBL/GenBank/DDBJ whole genome shotgun (WGS) entry which is preliminary data.</text>
</comment>
<dbReference type="PANTHER" id="PTHR38011">
    <property type="entry name" value="DIHYDROFOLATE REDUCTASE FAMILY PROTEIN (AFU_ORTHOLOGUE AFUA_8G06820)"/>
    <property type="match status" value="1"/>
</dbReference>
<sequence length="175" mass="19901">MAKVVFYGAISLDGYLADNADNLQWLFDTNLAGVSTYENFEENVAAVVMGRVTYDEVIKLLNGQSLYPHKQKIIFSRSRTDEIDEGYFTAQDPNKVIVDLKTQVQGYIWIVGGGELLTHLMAADLLDEYWIQIAPVFLGNGKRLFPTGDYQQRLDFVDSTAMGEMVELHYRKKME</sequence>
<dbReference type="Gene3D" id="3.40.430.10">
    <property type="entry name" value="Dihydrofolate Reductase, subunit A"/>
    <property type="match status" value="1"/>
</dbReference>
<dbReference type="STRING" id="44009.RV01_GL000996"/>
<dbReference type="AlphaFoldDB" id="S0KNJ0"/>
<keyword evidence="3" id="KW-1185">Reference proteome</keyword>
<dbReference type="OrthoDB" id="195113at2"/>
<protein>
    <recommendedName>
        <fullName evidence="1">Bacterial bifunctional deaminase-reductase C-terminal domain-containing protein</fullName>
    </recommendedName>
</protein>
<accession>S0KNJ0</accession>
<dbReference type="Pfam" id="PF01872">
    <property type="entry name" value="RibD_C"/>
    <property type="match status" value="1"/>
</dbReference>
<organism evidence="2 3">
    <name type="scientific">Enterococcus dispar ATCC 51266</name>
    <dbReference type="NCBI Taxonomy" id="1139219"/>
    <lineage>
        <taxon>Bacteria</taxon>
        <taxon>Bacillati</taxon>
        <taxon>Bacillota</taxon>
        <taxon>Bacilli</taxon>
        <taxon>Lactobacillales</taxon>
        <taxon>Enterococcaceae</taxon>
        <taxon>Enterococcus</taxon>
    </lineage>
</organism>
<dbReference type="SUPFAM" id="SSF53597">
    <property type="entry name" value="Dihydrofolate reductase-like"/>
    <property type="match status" value="1"/>
</dbReference>
<dbReference type="InterPro" id="IPR002734">
    <property type="entry name" value="RibDG_C"/>
</dbReference>
<evidence type="ECO:0000313" key="2">
    <source>
        <dbReference type="EMBL" id="EOT40756.1"/>
    </source>
</evidence>
<proteinExistence type="predicted"/>
<name>S0KNJ0_9ENTE</name>
<evidence type="ECO:0000259" key="1">
    <source>
        <dbReference type="Pfam" id="PF01872"/>
    </source>
</evidence>
<dbReference type="PANTHER" id="PTHR38011:SF11">
    <property type="entry name" value="2,5-DIAMINO-6-RIBOSYLAMINO-4(3H)-PYRIMIDINONE 5'-PHOSPHATE REDUCTASE"/>
    <property type="match status" value="1"/>
</dbReference>
<reference evidence="2 3" key="1">
    <citation type="submission" date="2013-03" db="EMBL/GenBank/DDBJ databases">
        <title>The Genome Sequence of Enterococcus dispar ATCC_51266 (Illumina only assembly).</title>
        <authorList>
            <consortium name="The Broad Institute Genomics Platform"/>
            <consortium name="The Broad Institute Genome Sequencing Center for Infectious Disease"/>
            <person name="Earl A."/>
            <person name="Russ C."/>
            <person name="Gilmore M."/>
            <person name="Surin D."/>
            <person name="Walker B."/>
            <person name="Young S."/>
            <person name="Zeng Q."/>
            <person name="Gargeya S."/>
            <person name="Fitzgerald M."/>
            <person name="Haas B."/>
            <person name="Abouelleil A."/>
            <person name="Allen A.W."/>
            <person name="Alvarado L."/>
            <person name="Arachchi H.M."/>
            <person name="Berlin A.M."/>
            <person name="Chapman S.B."/>
            <person name="Gainer-Dewar J."/>
            <person name="Goldberg J."/>
            <person name="Griggs A."/>
            <person name="Gujja S."/>
            <person name="Hansen M."/>
            <person name="Howarth C."/>
            <person name="Imamovic A."/>
            <person name="Ireland A."/>
            <person name="Larimer J."/>
            <person name="McCowan C."/>
            <person name="Murphy C."/>
            <person name="Pearson M."/>
            <person name="Poon T.W."/>
            <person name="Priest M."/>
            <person name="Roberts A."/>
            <person name="Saif S."/>
            <person name="Shea T."/>
            <person name="Sisk P."/>
            <person name="Sykes S."/>
            <person name="Wortman J."/>
            <person name="Nusbaum C."/>
            <person name="Birren B."/>
        </authorList>
    </citation>
    <scope>NUCLEOTIDE SEQUENCE [LARGE SCALE GENOMIC DNA]</scope>
    <source>
        <strain evidence="2 3">ATCC 51266</strain>
    </source>
</reference>
<dbReference type="InterPro" id="IPR050765">
    <property type="entry name" value="Riboflavin_Biosynth_HTPR"/>
</dbReference>
<evidence type="ECO:0000313" key="3">
    <source>
        <dbReference type="Proteomes" id="UP000014127"/>
    </source>
</evidence>
<dbReference type="GO" id="GO:0008703">
    <property type="term" value="F:5-amino-6-(5-phosphoribosylamino)uracil reductase activity"/>
    <property type="evidence" value="ECO:0007669"/>
    <property type="project" value="InterPro"/>
</dbReference>